<evidence type="ECO:0000256" key="9">
    <source>
        <dbReference type="ARBA" id="ARBA00022871"/>
    </source>
</evidence>
<keyword evidence="10" id="KW-0943">RNA-mediated gene silencing</keyword>
<dbReference type="InterPro" id="IPR008978">
    <property type="entry name" value="HSP20-like_chaperone"/>
</dbReference>
<accession>A0AAV7AT76</accession>
<dbReference type="GO" id="GO:0051321">
    <property type="term" value="P:meiotic cell cycle"/>
    <property type="evidence" value="ECO:0007669"/>
    <property type="project" value="UniProtKB-KW"/>
</dbReference>
<dbReference type="Proteomes" id="UP000824782">
    <property type="component" value="Unassembled WGS sequence"/>
</dbReference>
<dbReference type="GO" id="GO:0005524">
    <property type="term" value="F:ATP binding"/>
    <property type="evidence" value="ECO:0007669"/>
    <property type="project" value="UniProtKB-KW"/>
</dbReference>
<keyword evidence="7" id="KW-0347">Helicase</keyword>
<dbReference type="PANTHER" id="PTHR22655:SF2">
    <property type="entry name" value="ATP-DEPENDENT RNA HELICASE TDRD12-RELATED"/>
    <property type="match status" value="1"/>
</dbReference>
<keyword evidence="2" id="KW-0217">Developmental protein</keyword>
<protein>
    <recommendedName>
        <fullName evidence="1">RNA helicase</fullName>
        <ecNumber evidence="1">3.6.4.13</ecNumber>
    </recommendedName>
</protein>
<dbReference type="EC" id="3.6.4.13" evidence="1"/>
<dbReference type="GO" id="GO:0016787">
    <property type="term" value="F:hydrolase activity"/>
    <property type="evidence" value="ECO:0007669"/>
    <property type="project" value="UniProtKB-KW"/>
</dbReference>
<sequence length="1533" mass="173522">MDRDPLIWRPHVEVLSASKVHIRGCSFPQGQEVAWPEVAFPARAISCREVCGLRARVFPELPFEVGINMYRLSVLQVVDPSCFFCEILKEGESNNYEQLFDELNFLYSTIYRDIEELRPVSLPVGTFCVVFCEEMKSWCRAIFESTTCSAQDELVDCFLLDFAIYCAIKKNNIRFPVEQCQKLPFRAKKFKLHHIRPISLCINVLENKSELRPAKYWDSAAIHYFRQLLNESLKIEAQLCSVENNCMTVYLYLTTTDSVICANDDLVAKKYACYENRNLENKIENSNVLSTAHTLQNGLTSFPFAGTLPQSLEKQDLKVQIAAPNQCEELSSSNQSMELAEKILIQKSKAMKETRMVESLNKEISVSLRKEHPESASENVAVIYPQPKESVSKCPTVKGVTSPNPFISLAWLNTTPGHILHTEPSEKYISDKSETAIQHGNNAVPIKCQKENASNSVSEDDEPLVFEKVRAWSPQYQLQALSESPQYKDVTSPDSSLCPVLDKTDPAQGLHTDHADNAVAEIRLKSEEKLDQAVRDSHPPLETESSVEVDPAQFIWPSWSNRDHTRRLSSEITATSFAKLSSVSDNKPILMKEVDKKQGLTRLLQFLSPTPMQLPEEESKKPPKIINPDGAIFASTSLAPVSSLEETSLCADIKKRLILCGYDGPNLTESYCWAPIAEGFDTIVISPDGSNPVYYLPPLLSYLSCASVIYKLLPTRLGPHAVIICPGWNKAHAVYNLLKEFSKYMRPLGPMLLLVGHKKEDIESFNFRKQCEVIVTTPHCMLRCLEHHGLLLLRLCHLVFDEVDVLFSKAGSEMLEILQLYKKIVTAENRDGTPQQIVAVGSKWIPDMQLLLQYTSTPRIVITRMEQAAVFANVQQVIQLCLNCEKMSVLLQCLDFTPINAQKIIIFTKNDDEAELVHKAVQSASVYSLLLHKSLVHTFSHILEQWKKSLSRRTVMVLVVTDDYAPLLEITDATSIIHYSFPENIGVLNLRLFSLMDYIQCRIDKVTMEEDGYSRAKSILLMTEKHASCAIDLLKSFQQAQSTVPPELVALAQGLLHAWENKKQDEELCPYLKTFGYCNQDIYACPHRHHINPSCDHHCGEPPMPNSKSYITVLPLYIVDAARFYGRVITKNDPYDKLYAELNLYYQSQMNNIPAQKVSCKHLYAISDGSSYHRVQVLSTETVDSVLYAQVQYIDDGKTDKIPVHMFFLLPSVFQSVPPLYREFIVCRVKPIDNEDKWDPKVTRLITRCVRGKQHLAKVVFNIGKTYWLDPMVQVTTLSDLTSCVYDLNVRQEILSTGLGTDNPQHILRLKALLETSSVSQVSVSSEETTKILCEKSTEALNVVSPLCLESADSATRNMFVSGNFSSHADEEKEHFEEIDGNKHSEPTGTVPSTSLYPVVKWFEKDDNVILTVKLQQVTNPKCAFYSDRLVFSCYAEGKHYVADMELHKEIIGDKSECTIRGGEAVITILKSKAETWNKLLKHKHPNVSFDFDHFEDSEDNEVYKSGYHIPKKFYNVVSEDLISSEYSESESD</sequence>
<dbReference type="GO" id="GO:0042078">
    <property type="term" value="P:germ-line stem cell division"/>
    <property type="evidence" value="ECO:0007669"/>
    <property type="project" value="TreeGrafter"/>
</dbReference>
<keyword evidence="5" id="KW-0221">Differentiation</keyword>
<evidence type="ECO:0000256" key="12">
    <source>
        <dbReference type="ARBA" id="ARBA00047984"/>
    </source>
</evidence>
<reference evidence="15" key="1">
    <citation type="thesis" date="2020" institute="ProQuest LLC" country="789 East Eisenhower Parkway, Ann Arbor, MI, USA">
        <title>Comparative Genomics and Chromosome Evolution.</title>
        <authorList>
            <person name="Mudd A.B."/>
        </authorList>
    </citation>
    <scope>NUCLEOTIDE SEQUENCE</scope>
    <source>
        <strain evidence="15">237g6f4</strain>
        <tissue evidence="15">Blood</tissue>
    </source>
</reference>
<name>A0AAV7AT76_ENGPU</name>
<dbReference type="EMBL" id="WNYA01000007">
    <property type="protein sequence ID" value="KAG8562740.1"/>
    <property type="molecule type" value="Genomic_DNA"/>
</dbReference>
<keyword evidence="3" id="KW-0677">Repeat</keyword>
<dbReference type="Gene3D" id="2.40.50.90">
    <property type="match status" value="2"/>
</dbReference>
<evidence type="ECO:0000256" key="6">
    <source>
        <dbReference type="ARBA" id="ARBA00022801"/>
    </source>
</evidence>
<dbReference type="Gene3D" id="3.40.50.300">
    <property type="entry name" value="P-loop containing nucleotide triphosphate hydrolases"/>
    <property type="match status" value="2"/>
</dbReference>
<dbReference type="SUPFAM" id="SSF52540">
    <property type="entry name" value="P-loop containing nucleoside triphosphate hydrolases"/>
    <property type="match status" value="2"/>
</dbReference>
<comment type="catalytic activity">
    <reaction evidence="12">
        <text>ATP + H2O = ADP + phosphate + H(+)</text>
        <dbReference type="Rhea" id="RHEA:13065"/>
        <dbReference type="ChEBI" id="CHEBI:15377"/>
        <dbReference type="ChEBI" id="CHEBI:15378"/>
        <dbReference type="ChEBI" id="CHEBI:30616"/>
        <dbReference type="ChEBI" id="CHEBI:43474"/>
        <dbReference type="ChEBI" id="CHEBI:456216"/>
        <dbReference type="EC" id="3.6.4.13"/>
    </reaction>
</comment>
<proteinExistence type="predicted"/>
<evidence type="ECO:0000256" key="8">
    <source>
        <dbReference type="ARBA" id="ARBA00022840"/>
    </source>
</evidence>
<dbReference type="PROSITE" id="PS51192">
    <property type="entry name" value="HELICASE_ATP_BIND_1"/>
    <property type="match status" value="1"/>
</dbReference>
<keyword evidence="8" id="KW-0067">ATP-binding</keyword>
<keyword evidence="11" id="KW-0469">Meiosis</keyword>
<keyword evidence="4" id="KW-0547">Nucleotide-binding</keyword>
<keyword evidence="6" id="KW-0378">Hydrolase</keyword>
<dbReference type="PROSITE" id="PS51203">
    <property type="entry name" value="CS"/>
    <property type="match status" value="1"/>
</dbReference>
<dbReference type="InterPro" id="IPR027417">
    <property type="entry name" value="P-loop_NTPase"/>
</dbReference>
<dbReference type="GO" id="GO:0003724">
    <property type="term" value="F:RNA helicase activity"/>
    <property type="evidence" value="ECO:0007669"/>
    <property type="project" value="UniProtKB-EC"/>
</dbReference>
<evidence type="ECO:0000256" key="7">
    <source>
        <dbReference type="ARBA" id="ARBA00022806"/>
    </source>
</evidence>
<feature type="domain" description="CS" evidence="14">
    <location>
        <begin position="1395"/>
        <end position="1481"/>
    </location>
</feature>
<dbReference type="Pfam" id="PF00270">
    <property type="entry name" value="DEAD"/>
    <property type="match status" value="1"/>
</dbReference>
<keyword evidence="16" id="KW-1185">Reference proteome</keyword>
<dbReference type="PANTHER" id="PTHR22655">
    <property type="entry name" value="ATP-DEPENDENT RNA HELICASE TDRD12-RELATED"/>
    <property type="match status" value="1"/>
</dbReference>
<dbReference type="Gene3D" id="2.60.40.790">
    <property type="match status" value="1"/>
</dbReference>
<evidence type="ECO:0000256" key="11">
    <source>
        <dbReference type="ARBA" id="ARBA00023254"/>
    </source>
</evidence>
<evidence type="ECO:0000256" key="3">
    <source>
        <dbReference type="ARBA" id="ARBA00022737"/>
    </source>
</evidence>
<dbReference type="InterPro" id="IPR035437">
    <property type="entry name" value="SNase_OB-fold_sf"/>
</dbReference>
<dbReference type="InterPro" id="IPR002999">
    <property type="entry name" value="Tudor"/>
</dbReference>
<dbReference type="Pfam" id="PF04969">
    <property type="entry name" value="CS"/>
    <property type="match status" value="1"/>
</dbReference>
<dbReference type="GO" id="GO:0003676">
    <property type="term" value="F:nucleic acid binding"/>
    <property type="evidence" value="ECO:0007669"/>
    <property type="project" value="InterPro"/>
</dbReference>
<evidence type="ECO:0000256" key="4">
    <source>
        <dbReference type="ARBA" id="ARBA00022741"/>
    </source>
</evidence>
<dbReference type="Pfam" id="PF00567">
    <property type="entry name" value="TUDOR"/>
    <property type="match status" value="2"/>
</dbReference>
<dbReference type="SUPFAM" id="SSF63748">
    <property type="entry name" value="Tudor/PWWP/MBT"/>
    <property type="match status" value="2"/>
</dbReference>
<evidence type="ECO:0000259" key="13">
    <source>
        <dbReference type="PROSITE" id="PS51192"/>
    </source>
</evidence>
<gene>
    <name evidence="15" type="ORF">GDO81_015794</name>
</gene>
<evidence type="ECO:0000313" key="15">
    <source>
        <dbReference type="EMBL" id="KAG8562740.1"/>
    </source>
</evidence>
<evidence type="ECO:0000256" key="10">
    <source>
        <dbReference type="ARBA" id="ARBA00023158"/>
    </source>
</evidence>
<dbReference type="GO" id="GO:0031047">
    <property type="term" value="P:regulatory ncRNA-mediated gene silencing"/>
    <property type="evidence" value="ECO:0007669"/>
    <property type="project" value="UniProtKB-KW"/>
</dbReference>
<organism evidence="15 16">
    <name type="scientific">Engystomops pustulosus</name>
    <name type="common">Tungara frog</name>
    <name type="synonym">Physalaemus pustulosus</name>
    <dbReference type="NCBI Taxonomy" id="76066"/>
    <lineage>
        <taxon>Eukaryota</taxon>
        <taxon>Metazoa</taxon>
        <taxon>Chordata</taxon>
        <taxon>Craniata</taxon>
        <taxon>Vertebrata</taxon>
        <taxon>Euteleostomi</taxon>
        <taxon>Amphibia</taxon>
        <taxon>Batrachia</taxon>
        <taxon>Anura</taxon>
        <taxon>Neobatrachia</taxon>
        <taxon>Hyloidea</taxon>
        <taxon>Leptodactylidae</taxon>
        <taxon>Leiuperinae</taxon>
        <taxon>Engystomops</taxon>
    </lineage>
</organism>
<keyword evidence="9" id="KW-0744">Spermatogenesis</keyword>
<dbReference type="GO" id="GO:0007283">
    <property type="term" value="P:spermatogenesis"/>
    <property type="evidence" value="ECO:0007669"/>
    <property type="project" value="UniProtKB-KW"/>
</dbReference>
<dbReference type="SUPFAM" id="SSF49764">
    <property type="entry name" value="HSP20-like chaperones"/>
    <property type="match status" value="1"/>
</dbReference>
<dbReference type="Gene3D" id="2.30.30.140">
    <property type="match status" value="2"/>
</dbReference>
<evidence type="ECO:0000256" key="5">
    <source>
        <dbReference type="ARBA" id="ARBA00022782"/>
    </source>
</evidence>
<dbReference type="InterPro" id="IPR014001">
    <property type="entry name" value="Helicase_ATP-bd"/>
</dbReference>
<dbReference type="InterPro" id="IPR011545">
    <property type="entry name" value="DEAD/DEAH_box_helicase_dom"/>
</dbReference>
<evidence type="ECO:0000259" key="14">
    <source>
        <dbReference type="PROSITE" id="PS51203"/>
    </source>
</evidence>
<evidence type="ECO:0000256" key="1">
    <source>
        <dbReference type="ARBA" id="ARBA00012552"/>
    </source>
</evidence>
<evidence type="ECO:0000256" key="2">
    <source>
        <dbReference type="ARBA" id="ARBA00022473"/>
    </source>
</evidence>
<dbReference type="CDD" id="cd20435">
    <property type="entry name" value="Tudor_TDRD12_rpt2"/>
    <property type="match status" value="1"/>
</dbReference>
<feature type="domain" description="Helicase ATP-binding" evidence="13">
    <location>
        <begin position="673"/>
        <end position="876"/>
    </location>
</feature>
<dbReference type="InterPro" id="IPR007052">
    <property type="entry name" value="CS_dom"/>
</dbReference>
<evidence type="ECO:0000313" key="16">
    <source>
        <dbReference type="Proteomes" id="UP000824782"/>
    </source>
</evidence>
<comment type="caution">
    <text evidence="15">The sequence shown here is derived from an EMBL/GenBank/DDBJ whole genome shotgun (WGS) entry which is preliminary data.</text>
</comment>